<dbReference type="Pfam" id="PF03168">
    <property type="entry name" value="LEA_2"/>
    <property type="match status" value="1"/>
</dbReference>
<gene>
    <name evidence="6" type="ORF">KFK09_000661</name>
</gene>
<reference evidence="6" key="1">
    <citation type="journal article" date="2022" name="Front. Genet.">
        <title>Chromosome-Scale Assembly of the Dendrobium nobile Genome Provides Insights Into the Molecular Mechanism of the Biosynthesis of the Medicinal Active Ingredient of Dendrobium.</title>
        <authorList>
            <person name="Xu Q."/>
            <person name="Niu S.-C."/>
            <person name="Li K.-L."/>
            <person name="Zheng P.-J."/>
            <person name="Zhang X.-J."/>
            <person name="Jia Y."/>
            <person name="Liu Y."/>
            <person name="Niu Y.-X."/>
            <person name="Yu L.-H."/>
            <person name="Chen D.-F."/>
            <person name="Zhang G.-Q."/>
        </authorList>
    </citation>
    <scope>NUCLEOTIDE SEQUENCE</scope>
    <source>
        <tissue evidence="6">Leaf</tissue>
    </source>
</reference>
<keyword evidence="3" id="KW-1133">Transmembrane helix</keyword>
<comment type="subcellular location">
    <subcellularLocation>
        <location evidence="1">Membrane</location>
        <topology evidence="1">Single-pass membrane protein</topology>
    </subcellularLocation>
</comment>
<organism evidence="6 7">
    <name type="scientific">Dendrobium nobile</name>
    <name type="common">Orchid</name>
    <dbReference type="NCBI Taxonomy" id="94219"/>
    <lineage>
        <taxon>Eukaryota</taxon>
        <taxon>Viridiplantae</taxon>
        <taxon>Streptophyta</taxon>
        <taxon>Embryophyta</taxon>
        <taxon>Tracheophyta</taxon>
        <taxon>Spermatophyta</taxon>
        <taxon>Magnoliopsida</taxon>
        <taxon>Liliopsida</taxon>
        <taxon>Asparagales</taxon>
        <taxon>Orchidaceae</taxon>
        <taxon>Epidendroideae</taxon>
        <taxon>Malaxideae</taxon>
        <taxon>Dendrobiinae</taxon>
        <taxon>Dendrobium</taxon>
    </lineage>
</organism>
<dbReference type="SMART" id="SM00769">
    <property type="entry name" value="WHy"/>
    <property type="match status" value="1"/>
</dbReference>
<dbReference type="PANTHER" id="PTHR31234:SF2">
    <property type="entry name" value="OS05G0199100 PROTEIN"/>
    <property type="match status" value="1"/>
</dbReference>
<keyword evidence="2" id="KW-0812">Transmembrane</keyword>
<accession>A0A8T3CEJ4</accession>
<evidence type="ECO:0000256" key="2">
    <source>
        <dbReference type="ARBA" id="ARBA00022692"/>
    </source>
</evidence>
<proteinExistence type="predicted"/>
<sequence>MASTGETNRRRSTVSYKTAAIGAASAAAAAAAIFAVRPKDPTFQLVSINLSSFHLNLPVLDLELTLAVHVTNPNIVPVRYSPASVSIFYAGSLLGSAALEAGSQPPLSCSLVYLPARLNGLQLAHHATGILADAARRRMSLDAAVDITGDARLFFWSHRFMLRLESHVLVDPIFLDVIDQDNHSETHLSLSIMQQ</sequence>
<dbReference type="PANTHER" id="PTHR31234">
    <property type="entry name" value="LATE EMBRYOGENESIS ABUNDANT (LEA) HYDROXYPROLINE-RICH GLYCOPROTEIN FAMILY"/>
    <property type="match status" value="1"/>
</dbReference>
<dbReference type="InterPro" id="IPR044839">
    <property type="entry name" value="NDR1-like"/>
</dbReference>
<dbReference type="EMBL" id="JAGYWB010000001">
    <property type="protein sequence ID" value="KAI0531109.1"/>
    <property type="molecule type" value="Genomic_DNA"/>
</dbReference>
<dbReference type="GO" id="GO:0098542">
    <property type="term" value="P:defense response to other organism"/>
    <property type="evidence" value="ECO:0007669"/>
    <property type="project" value="InterPro"/>
</dbReference>
<dbReference type="SUPFAM" id="SSF117070">
    <property type="entry name" value="LEA14-like"/>
    <property type="match status" value="1"/>
</dbReference>
<name>A0A8T3CEJ4_DENNO</name>
<dbReference type="InterPro" id="IPR013990">
    <property type="entry name" value="WHy-dom"/>
</dbReference>
<evidence type="ECO:0000313" key="6">
    <source>
        <dbReference type="EMBL" id="KAI0531109.1"/>
    </source>
</evidence>
<dbReference type="GO" id="GO:0016020">
    <property type="term" value="C:membrane"/>
    <property type="evidence" value="ECO:0007669"/>
    <property type="project" value="UniProtKB-SubCell"/>
</dbReference>
<evidence type="ECO:0000256" key="3">
    <source>
        <dbReference type="ARBA" id="ARBA00022989"/>
    </source>
</evidence>
<dbReference type="InterPro" id="IPR004864">
    <property type="entry name" value="LEA_2"/>
</dbReference>
<evidence type="ECO:0000313" key="7">
    <source>
        <dbReference type="Proteomes" id="UP000829196"/>
    </source>
</evidence>
<evidence type="ECO:0000256" key="4">
    <source>
        <dbReference type="ARBA" id="ARBA00023136"/>
    </source>
</evidence>
<comment type="caution">
    <text evidence="6">The sequence shown here is derived from an EMBL/GenBank/DDBJ whole genome shotgun (WGS) entry which is preliminary data.</text>
</comment>
<keyword evidence="4" id="KW-0472">Membrane</keyword>
<dbReference type="Gene3D" id="2.60.40.1820">
    <property type="match status" value="1"/>
</dbReference>
<evidence type="ECO:0000256" key="1">
    <source>
        <dbReference type="ARBA" id="ARBA00004167"/>
    </source>
</evidence>
<dbReference type="Proteomes" id="UP000829196">
    <property type="component" value="Unassembled WGS sequence"/>
</dbReference>
<dbReference type="OrthoDB" id="654824at2759"/>
<protein>
    <recommendedName>
        <fullName evidence="5">Water stress and hypersensitive response domain-containing protein</fullName>
    </recommendedName>
</protein>
<keyword evidence="7" id="KW-1185">Reference proteome</keyword>
<feature type="domain" description="Water stress and hypersensitive response" evidence="5">
    <location>
        <begin position="48"/>
        <end position="163"/>
    </location>
</feature>
<dbReference type="GO" id="GO:0009269">
    <property type="term" value="P:response to desiccation"/>
    <property type="evidence" value="ECO:0007669"/>
    <property type="project" value="InterPro"/>
</dbReference>
<dbReference type="AlphaFoldDB" id="A0A8T3CEJ4"/>
<evidence type="ECO:0000259" key="5">
    <source>
        <dbReference type="SMART" id="SM00769"/>
    </source>
</evidence>